<dbReference type="GO" id="GO:0022625">
    <property type="term" value="C:cytosolic large ribosomal subunit"/>
    <property type="evidence" value="ECO:0007669"/>
    <property type="project" value="TreeGrafter"/>
</dbReference>
<keyword evidence="5" id="KW-1185">Reference proteome</keyword>
<dbReference type="InterPro" id="IPR014722">
    <property type="entry name" value="Rib_uL2_dom2"/>
</dbReference>
<name>A0A0A1TW43_ENTIV</name>
<dbReference type="Gene3D" id="2.30.30.30">
    <property type="match status" value="1"/>
</dbReference>
<protein>
    <submittedName>
        <fullName evidence="4">60S ribosomal protein L6-B, putative</fullName>
    </submittedName>
</protein>
<keyword evidence="2 4" id="KW-0689">Ribosomal protein</keyword>
<dbReference type="PANTHER" id="PTHR10715">
    <property type="entry name" value="60S RIBOSOMAL PROTEIN L6"/>
    <property type="match status" value="1"/>
</dbReference>
<sequence length="205" mass="23541">MSAPKWFVPTKSNGTKMPEYYPTDDMIVEQKRKLRTKKGPKQTPLDKPAANLEHLRKSIVPGVICIIVAGKYAGKKVVYLKQCIKSGSLIVTGPFKLSGVPLLQINQRYVIATSQKVDVSKVNTEGIDFMFFKKNTPKKRDHFRKVLPQEEIKKDFESKKEILLSKQKQVDETLIPEIKKTQYLKEYMKTPFSVRAGQFPHLLKF</sequence>
<dbReference type="VEuPathDB" id="AmoebaDB:EIN_173710"/>
<dbReference type="Pfam" id="PF01159">
    <property type="entry name" value="Ribosomal_L6e"/>
    <property type="match status" value="1"/>
</dbReference>
<dbReference type="InterPro" id="IPR008991">
    <property type="entry name" value="Translation_prot_SH3-like_sf"/>
</dbReference>
<gene>
    <name evidence="4" type="ORF">EIN_173710</name>
</gene>
<dbReference type="GO" id="GO:0002181">
    <property type="term" value="P:cytoplasmic translation"/>
    <property type="evidence" value="ECO:0007669"/>
    <property type="project" value="TreeGrafter"/>
</dbReference>
<dbReference type="GeneID" id="14883679"/>
<organism evidence="4 5">
    <name type="scientific">Entamoeba invadens IP1</name>
    <dbReference type="NCBI Taxonomy" id="370355"/>
    <lineage>
        <taxon>Eukaryota</taxon>
        <taxon>Amoebozoa</taxon>
        <taxon>Evosea</taxon>
        <taxon>Archamoebae</taxon>
        <taxon>Mastigamoebida</taxon>
        <taxon>Entamoebidae</taxon>
        <taxon>Entamoeba</taxon>
    </lineage>
</organism>
<dbReference type="PANTHER" id="PTHR10715:SF0">
    <property type="entry name" value="LARGE RIBOSOMAL SUBUNIT PROTEIN EL6"/>
    <property type="match status" value="1"/>
</dbReference>
<dbReference type="OMA" id="KWYNADD"/>
<dbReference type="RefSeq" id="XP_004184042.1">
    <property type="nucleotide sequence ID" value="XM_004183994.1"/>
</dbReference>
<proteinExistence type="inferred from homology"/>
<dbReference type="CDD" id="cd13156">
    <property type="entry name" value="KOW_RPL6"/>
    <property type="match status" value="1"/>
</dbReference>
<reference evidence="4 5" key="1">
    <citation type="submission" date="2012-10" db="EMBL/GenBank/DDBJ databases">
        <authorList>
            <person name="Zafar N."/>
            <person name="Inman J."/>
            <person name="Hall N."/>
            <person name="Lorenzi H."/>
            <person name="Caler E."/>
        </authorList>
    </citation>
    <scope>NUCLEOTIDE SEQUENCE [LARGE SCALE GENOMIC DNA]</scope>
    <source>
        <strain evidence="4 5">IP1</strain>
    </source>
</reference>
<evidence type="ECO:0000256" key="2">
    <source>
        <dbReference type="ARBA" id="ARBA00022980"/>
    </source>
</evidence>
<keyword evidence="3" id="KW-0687">Ribonucleoprotein</keyword>
<accession>A0A0A1TW43</accession>
<dbReference type="GO" id="GO:0003735">
    <property type="term" value="F:structural constituent of ribosome"/>
    <property type="evidence" value="ECO:0007669"/>
    <property type="project" value="InterPro"/>
</dbReference>
<dbReference type="InterPro" id="IPR000915">
    <property type="entry name" value="60S_ribosomal_eL6"/>
</dbReference>
<dbReference type="AlphaFoldDB" id="A0A0A1TW43"/>
<dbReference type="GO" id="GO:0000027">
    <property type="term" value="P:ribosomal large subunit assembly"/>
    <property type="evidence" value="ECO:0007669"/>
    <property type="project" value="TreeGrafter"/>
</dbReference>
<dbReference type="Proteomes" id="UP000014680">
    <property type="component" value="Unassembled WGS sequence"/>
</dbReference>
<dbReference type="KEGG" id="eiv:EIN_173710"/>
<dbReference type="SUPFAM" id="SSF50104">
    <property type="entry name" value="Translation proteins SH3-like domain"/>
    <property type="match status" value="1"/>
</dbReference>
<comment type="similarity">
    <text evidence="1">Belongs to the eukaryotic ribosomal protein eL6 family.</text>
</comment>
<evidence type="ECO:0000256" key="1">
    <source>
        <dbReference type="ARBA" id="ARBA00010592"/>
    </source>
</evidence>
<dbReference type="EMBL" id="KB207112">
    <property type="protein sequence ID" value="ELP84696.1"/>
    <property type="molecule type" value="Genomic_DNA"/>
</dbReference>
<evidence type="ECO:0000313" key="5">
    <source>
        <dbReference type="Proteomes" id="UP000014680"/>
    </source>
</evidence>
<evidence type="ECO:0000256" key="3">
    <source>
        <dbReference type="ARBA" id="ARBA00023274"/>
    </source>
</evidence>
<dbReference type="GO" id="GO:0003723">
    <property type="term" value="F:RNA binding"/>
    <property type="evidence" value="ECO:0007669"/>
    <property type="project" value="TreeGrafter"/>
</dbReference>
<dbReference type="OrthoDB" id="2436667at2759"/>
<evidence type="ECO:0000313" key="4">
    <source>
        <dbReference type="EMBL" id="ELP84696.1"/>
    </source>
</evidence>
<dbReference type="InterPro" id="IPR041997">
    <property type="entry name" value="Ribosomal_eL6_KOW"/>
</dbReference>